<keyword evidence="2" id="KW-0472">Membrane</keyword>
<sequence>MVSGIAMFLDKLHVFDSMGRSAFLKPADRSIKKRVIMLKQFFWMCSGADTDLLETCSKSEQIKQAGIGGTVFFTAVMAFIASSYALYTVFDSIYLAIFFGLIWGLLIFNLDRFIVSTIKKSGSFKSEFIQAVPRILLAIIIAIVIAKPLELKIFEKEIDRVLLEEKNELTLANQEQIGLQYQPEIQLLENQISALKKEVTDKEAAVNELYDTYIAEAEGREGTLKIGKGPVYKEKREKHDASLKELQTLRENNTAKIGELEGQIATLKSNYDKKVTETQPVIDGFDGLMARVNALDKLPWLPSFFIFLLFFAIETAPIFAKLMAPKGAYDIKLSDAEDAAKTWAQQKAYQRKKQLATDAVINDKVYEDLSEEDELYTYKRKSAREIMQLQADAFYKQQKNIL</sequence>
<reference evidence="3 4" key="1">
    <citation type="submission" date="2016-10" db="EMBL/GenBank/DDBJ databases">
        <authorList>
            <person name="de Groot N.N."/>
        </authorList>
    </citation>
    <scope>NUCLEOTIDE SEQUENCE [LARGE SCALE GENOMIC DNA]</scope>
    <source>
        <strain evidence="3 4">CGMCC 1.6114</strain>
    </source>
</reference>
<accession>A0A1I6VGM1</accession>
<dbReference type="InterPro" id="IPR025519">
    <property type="entry name" value="DUF4407"/>
</dbReference>
<dbReference type="AlphaFoldDB" id="A0A1I6VGM1"/>
<evidence type="ECO:0000256" key="2">
    <source>
        <dbReference type="SAM" id="Phobius"/>
    </source>
</evidence>
<gene>
    <name evidence="3" type="ORF">SAMN04487906_3111</name>
</gene>
<evidence type="ECO:0000313" key="3">
    <source>
        <dbReference type="EMBL" id="SFT12795.1"/>
    </source>
</evidence>
<dbReference type="EMBL" id="FPAG01000009">
    <property type="protein sequence ID" value="SFT12795.1"/>
    <property type="molecule type" value="Genomic_DNA"/>
</dbReference>
<protein>
    <recommendedName>
        <fullName evidence="5">DUF4407 domain-containing protein</fullName>
    </recommendedName>
</protein>
<dbReference type="Proteomes" id="UP000183209">
    <property type="component" value="Unassembled WGS sequence"/>
</dbReference>
<name>A0A1I6VGM1_9FLAO</name>
<feature type="coiled-coil region" evidence="1">
    <location>
        <begin position="185"/>
        <end position="263"/>
    </location>
</feature>
<proteinExistence type="predicted"/>
<evidence type="ECO:0000313" key="4">
    <source>
        <dbReference type="Proteomes" id="UP000183209"/>
    </source>
</evidence>
<evidence type="ECO:0000256" key="1">
    <source>
        <dbReference type="SAM" id="Coils"/>
    </source>
</evidence>
<keyword evidence="1" id="KW-0175">Coiled coil</keyword>
<evidence type="ECO:0008006" key="5">
    <source>
        <dbReference type="Google" id="ProtNLM"/>
    </source>
</evidence>
<feature type="transmembrane region" description="Helical" evidence="2">
    <location>
        <begin position="131"/>
        <end position="149"/>
    </location>
</feature>
<dbReference type="Pfam" id="PF14362">
    <property type="entry name" value="DUF4407"/>
    <property type="match status" value="1"/>
</dbReference>
<organism evidence="3 4">
    <name type="scientific">Zhouia amylolytica</name>
    <dbReference type="NCBI Taxonomy" id="376730"/>
    <lineage>
        <taxon>Bacteria</taxon>
        <taxon>Pseudomonadati</taxon>
        <taxon>Bacteroidota</taxon>
        <taxon>Flavobacteriia</taxon>
        <taxon>Flavobacteriales</taxon>
        <taxon>Flavobacteriaceae</taxon>
        <taxon>Zhouia</taxon>
    </lineage>
</organism>
<feature type="transmembrane region" description="Helical" evidence="2">
    <location>
        <begin position="67"/>
        <end position="87"/>
    </location>
</feature>
<keyword evidence="2" id="KW-1133">Transmembrane helix</keyword>
<feature type="transmembrane region" description="Helical" evidence="2">
    <location>
        <begin position="304"/>
        <end position="324"/>
    </location>
</feature>
<feature type="transmembrane region" description="Helical" evidence="2">
    <location>
        <begin position="93"/>
        <end position="110"/>
    </location>
</feature>
<keyword evidence="2" id="KW-0812">Transmembrane</keyword>